<evidence type="ECO:0000313" key="9">
    <source>
        <dbReference type="EMBL" id="AUI09420.1"/>
    </source>
</evidence>
<evidence type="ECO:0000256" key="1">
    <source>
        <dbReference type="ARBA" id="ARBA00022670"/>
    </source>
</evidence>
<dbReference type="GO" id="GO:0046872">
    <property type="term" value="F:metal ion binding"/>
    <property type="evidence" value="ECO:0007669"/>
    <property type="project" value="UniProtKB-UniRule"/>
</dbReference>
<proteinExistence type="inferred from homology"/>
<keyword evidence="1 6" id="KW-0645">Protease</keyword>
<dbReference type="SUPFAM" id="SSF55486">
    <property type="entry name" value="Metalloproteases ('zincins'), catalytic domain"/>
    <property type="match status" value="1"/>
</dbReference>
<dbReference type="Gene3D" id="1.10.1370.20">
    <property type="entry name" value="Oligoendopeptidase f, C-terminal domain"/>
    <property type="match status" value="2"/>
</dbReference>
<evidence type="ECO:0000256" key="5">
    <source>
        <dbReference type="ARBA" id="ARBA00023049"/>
    </source>
</evidence>
<evidence type="ECO:0000256" key="7">
    <source>
        <dbReference type="SAM" id="SignalP"/>
    </source>
</evidence>
<dbReference type="EMBL" id="CP025298">
    <property type="protein sequence ID" value="AUI09420.1"/>
    <property type="molecule type" value="Genomic_DNA"/>
</dbReference>
<dbReference type="Pfam" id="PF01432">
    <property type="entry name" value="Peptidase_M3"/>
    <property type="match status" value="1"/>
</dbReference>
<keyword evidence="2 6" id="KW-0479">Metal-binding</keyword>
<keyword evidence="7" id="KW-0732">Signal</keyword>
<feature type="chain" id="PRO_5042222064" evidence="7">
    <location>
        <begin position="28"/>
        <end position="615"/>
    </location>
</feature>
<reference evidence="9 10" key="1">
    <citation type="submission" date="2017-12" db="EMBL/GenBank/DDBJ databases">
        <title>Complete Genome Sequence of Stenotrophomonas maltophilia CSM2.</title>
        <authorList>
            <person name="Castro-Jaimes S."/>
            <person name="Lopez-Leal G."/>
            <person name="Barberena Jonas C."/>
            <person name="Bustos P."/>
            <person name="Perez-Oseguera A."/>
            <person name="Cevallos M.A."/>
        </authorList>
    </citation>
    <scope>NUCLEOTIDE SEQUENCE [LARGE SCALE GENOMIC DNA]</scope>
    <source>
        <strain evidence="9 10">CSM2</strain>
    </source>
</reference>
<dbReference type="AlphaFoldDB" id="A0AAD0BY84"/>
<name>A0AAD0BY84_STEMA</name>
<dbReference type="Proteomes" id="UP000234414">
    <property type="component" value="Chromosome"/>
</dbReference>
<gene>
    <name evidence="9" type="ORF">SmaCSM2_20485</name>
</gene>
<keyword evidence="5 6" id="KW-0482">Metalloprotease</keyword>
<dbReference type="GO" id="GO:0004222">
    <property type="term" value="F:metalloendopeptidase activity"/>
    <property type="evidence" value="ECO:0007669"/>
    <property type="project" value="InterPro"/>
</dbReference>
<dbReference type="InterPro" id="IPR001567">
    <property type="entry name" value="Pept_M3A_M3B_dom"/>
</dbReference>
<dbReference type="InterPro" id="IPR042088">
    <property type="entry name" value="OligoPept_F_C"/>
</dbReference>
<comment type="cofactor">
    <cofactor evidence="6">
        <name>Zn(2+)</name>
        <dbReference type="ChEBI" id="CHEBI:29105"/>
    </cofactor>
    <text evidence="6">Binds 1 zinc ion.</text>
</comment>
<evidence type="ECO:0000256" key="6">
    <source>
        <dbReference type="RuleBase" id="RU003435"/>
    </source>
</evidence>
<sequence>MQARRMRTITATMAVVLAMAPFTGAQAQSLRADDRAYFASATAEQAARDELGKRVEALQQASTLAPAERFHQAEVLEAQCLRHHSYLHLQAARNARDLRPAQALDQVMGLCSRIARTGRAALREAPAGAAWAAPYAFLRARALKEAAAPANTALDEAVEALADPALDSFARLRGQILRSAEYPQIERDGRHWDTGHDKQALAQQQDRALREAGWKGYWQGLHSRREPMASVLLGLVQVNDAAARLQGDGSAPARGYQRMGLDASAVDATLQAIERHAGDRRAYQDMLLHHAARSGIDAPQIWDTTVPDTGYTPPVLTLAQLRDNAADAMQHLGPTYVAELRALLDPVNQRMDLATEQGNRSHDAFAVNAPGAPAMLYVGVRRGDLESDVEIAHEAGHAMHGEWMQRGHASPLQRNGSQWLTEAFAIYNELRFRDQLYQQAQDPRAKAYYLKSLLDDMVLQLFTSSEEAQLEQSIYRGVAAGTLGTADDLDALTGQVLARFGQDPERYPQLRNSWIGKRLMFEDPNYLVNYLYAGLLAVQLYVQDQRDPEGFRERYLAVLGEGFDRAPTEQVTQLLGHAPDWPALVDADLQVFNQTAAQLQALHAQVEAGQGVRTR</sequence>
<accession>A0AAD0BY84</accession>
<feature type="signal peptide" evidence="7">
    <location>
        <begin position="1"/>
        <end position="27"/>
    </location>
</feature>
<keyword evidence="4 6" id="KW-0862">Zinc</keyword>
<protein>
    <submittedName>
        <fullName evidence="9">Peptidase</fullName>
    </submittedName>
</protein>
<evidence type="ECO:0000256" key="3">
    <source>
        <dbReference type="ARBA" id="ARBA00022801"/>
    </source>
</evidence>
<evidence type="ECO:0000259" key="8">
    <source>
        <dbReference type="Pfam" id="PF01432"/>
    </source>
</evidence>
<feature type="domain" description="Peptidase M3A/M3B catalytic" evidence="8">
    <location>
        <begin position="391"/>
        <end position="580"/>
    </location>
</feature>
<evidence type="ECO:0000256" key="2">
    <source>
        <dbReference type="ARBA" id="ARBA00022723"/>
    </source>
</evidence>
<organism evidence="9 10">
    <name type="scientific">Stenotrophomonas maltophilia</name>
    <name type="common">Pseudomonas maltophilia</name>
    <name type="synonym">Xanthomonas maltophilia</name>
    <dbReference type="NCBI Taxonomy" id="40324"/>
    <lineage>
        <taxon>Bacteria</taxon>
        <taxon>Pseudomonadati</taxon>
        <taxon>Pseudomonadota</taxon>
        <taxon>Gammaproteobacteria</taxon>
        <taxon>Lysobacterales</taxon>
        <taxon>Lysobacteraceae</taxon>
        <taxon>Stenotrophomonas</taxon>
        <taxon>Stenotrophomonas maltophilia group</taxon>
    </lineage>
</organism>
<comment type="similarity">
    <text evidence="6">Belongs to the peptidase M3 family.</text>
</comment>
<evidence type="ECO:0000313" key="10">
    <source>
        <dbReference type="Proteomes" id="UP000234414"/>
    </source>
</evidence>
<evidence type="ECO:0000256" key="4">
    <source>
        <dbReference type="ARBA" id="ARBA00022833"/>
    </source>
</evidence>
<dbReference type="GO" id="GO:0006508">
    <property type="term" value="P:proteolysis"/>
    <property type="evidence" value="ECO:0007669"/>
    <property type="project" value="UniProtKB-KW"/>
</dbReference>
<keyword evidence="3 6" id="KW-0378">Hydrolase</keyword>